<dbReference type="Pfam" id="PF13385">
    <property type="entry name" value="Laminin_G_3"/>
    <property type="match status" value="1"/>
</dbReference>
<dbReference type="EMBL" id="ATMH01008934">
    <property type="protein sequence ID" value="EPY20584.1"/>
    <property type="molecule type" value="Genomic_DNA"/>
</dbReference>
<evidence type="ECO:0000313" key="2">
    <source>
        <dbReference type="Proteomes" id="UP000015354"/>
    </source>
</evidence>
<dbReference type="AlphaFoldDB" id="S9TVK1"/>
<feature type="non-terminal residue" evidence="1">
    <location>
        <position position="649"/>
    </location>
</feature>
<accession>S9TVK1</accession>
<dbReference type="SUPFAM" id="SSF49899">
    <property type="entry name" value="Concanavalin A-like lectins/glucanases"/>
    <property type="match status" value="1"/>
</dbReference>
<organism evidence="1 2">
    <name type="scientific">Strigomonas culicis</name>
    <dbReference type="NCBI Taxonomy" id="28005"/>
    <lineage>
        <taxon>Eukaryota</taxon>
        <taxon>Discoba</taxon>
        <taxon>Euglenozoa</taxon>
        <taxon>Kinetoplastea</taxon>
        <taxon>Metakinetoplastina</taxon>
        <taxon>Trypanosomatida</taxon>
        <taxon>Trypanosomatidae</taxon>
        <taxon>Strigomonadinae</taxon>
        <taxon>Strigomonas</taxon>
    </lineage>
</organism>
<reference evidence="1 2" key="1">
    <citation type="journal article" date="2013" name="PLoS ONE">
        <title>Predicting the Proteins of Angomonas deanei, Strigomonas culicis and Their Respective Endosymbionts Reveals New Aspects of the Trypanosomatidae Family.</title>
        <authorList>
            <person name="Motta M.C."/>
            <person name="Martins A.C."/>
            <person name="de Souza S.S."/>
            <person name="Catta-Preta C.M."/>
            <person name="Silva R."/>
            <person name="Klein C.C."/>
            <person name="de Almeida L.G."/>
            <person name="de Lima Cunha O."/>
            <person name="Ciapina L.P."/>
            <person name="Brocchi M."/>
            <person name="Colabardini A.C."/>
            <person name="de Araujo Lima B."/>
            <person name="Machado C.R."/>
            <person name="de Almeida Soares C.M."/>
            <person name="Probst C.M."/>
            <person name="de Menezes C.B."/>
            <person name="Thompson C.E."/>
            <person name="Bartholomeu D.C."/>
            <person name="Gradia D.F."/>
            <person name="Pavoni D.P."/>
            <person name="Grisard E.C."/>
            <person name="Fantinatti-Garboggini F."/>
            <person name="Marchini F.K."/>
            <person name="Rodrigues-Luiz G.F."/>
            <person name="Wagner G."/>
            <person name="Goldman G.H."/>
            <person name="Fietto J.L."/>
            <person name="Elias M.C."/>
            <person name="Goldman M.H."/>
            <person name="Sagot M.F."/>
            <person name="Pereira M."/>
            <person name="Stoco P.H."/>
            <person name="de Mendonca-Neto R.P."/>
            <person name="Teixeira S.M."/>
            <person name="Maciel T.E."/>
            <person name="de Oliveira Mendes T.A."/>
            <person name="Urmenyi T.P."/>
            <person name="de Souza W."/>
            <person name="Schenkman S."/>
            <person name="de Vasconcelos A.T."/>
        </authorList>
    </citation>
    <scope>NUCLEOTIDE SEQUENCE [LARGE SCALE GENOMIC DNA]</scope>
</reference>
<comment type="caution">
    <text evidence="1">The sequence shown here is derived from an EMBL/GenBank/DDBJ whole genome shotgun (WGS) entry which is preliminary data.</text>
</comment>
<dbReference type="PANTHER" id="PTHR46654">
    <property type="entry name" value="E3 UBIQUITIN-PROTEIN LIGASE HECTD3"/>
    <property type="match status" value="1"/>
</dbReference>
<proteinExistence type="predicted"/>
<dbReference type="PANTHER" id="PTHR46654:SF1">
    <property type="entry name" value="E3 UBIQUITIN-PROTEIN LIGASE HECTD3"/>
    <property type="match status" value="1"/>
</dbReference>
<name>S9TVK1_9TRYP</name>
<dbReference type="Proteomes" id="UP000015354">
    <property type="component" value="Unassembled WGS sequence"/>
</dbReference>
<dbReference type="InterPro" id="IPR013320">
    <property type="entry name" value="ConA-like_dom_sf"/>
</dbReference>
<dbReference type="GO" id="GO:0004842">
    <property type="term" value="F:ubiquitin-protein transferase activity"/>
    <property type="evidence" value="ECO:0007669"/>
    <property type="project" value="InterPro"/>
</dbReference>
<dbReference type="GO" id="GO:0005737">
    <property type="term" value="C:cytoplasm"/>
    <property type="evidence" value="ECO:0007669"/>
    <property type="project" value="TreeGrafter"/>
</dbReference>
<dbReference type="OrthoDB" id="239701at2759"/>
<dbReference type="Gene3D" id="2.60.120.200">
    <property type="match status" value="1"/>
</dbReference>
<gene>
    <name evidence="1" type="ORF">STCU_08934</name>
</gene>
<protein>
    <submittedName>
        <fullName evidence="1">Uncharacterized protein</fullName>
    </submittedName>
</protein>
<keyword evidence="2" id="KW-1185">Reference proteome</keyword>
<evidence type="ECO:0000313" key="1">
    <source>
        <dbReference type="EMBL" id="EPY20584.1"/>
    </source>
</evidence>
<dbReference type="InterPro" id="IPR042469">
    <property type="entry name" value="HECTD3"/>
</dbReference>
<sequence>MSGGIGDGGLLSMADVTDEGAGGFPNDLASSTNPSGWVDSPYIPLFSTGCLAPVRVYARNLVHLLVSESQKKTTNMEDLFLQKSMRSRHSLAASERIRGRLNTIIEFFISSISSERKANKLLTTAFLLSTSFNLNPKEGILEGLKEVDWEIATATSSLEIFRAITSFSSVLEEPDETFSASLFDLAVRSEHLSALVFCMDLPHCSHRRTANYTPPPTKQYSGTAQFSSDSFLPRCCEFPMPSDGRRCTVRCLPCTGGTVTVVSGSKLIYFNQLGMLGTRLVRLEERTVLLCPDERIVHQRESSILIVHGLGRSGACWKFHFREKSLLPNNAGKDRLSLLSINTAAIGNSSLTFCFSACQETMYCLICVNASSMLQRLCYVLTCPLNSLMSGQAEVTVSSSHLLKRQAAQTSGSPKALFLTPSSTVSLGRVSLKERFHPFCLELWVYPRSIKETQVVLSIGDKTVDEVLIEVEPSSDGLVWRGGARTPQLGASFASITVPGRLTACERWWFVVLNYTGVAWELSVDQTFFSRHTALVSSEGIRDAKCVLGKSFTGFLAEVRIWSHTRTATESMRDARRTLDGASEDGLLGYFPINEQGGHVVVDYSRHAQHTFLSHGAHFWSPVKQLPVGPPMHVPTIADFLPLVQASDA</sequence>